<protein>
    <recommendedName>
        <fullName evidence="8">Ig-like domain-containing protein</fullName>
    </recommendedName>
</protein>
<reference evidence="9 10" key="1">
    <citation type="submission" date="2024-08" db="EMBL/GenBank/DDBJ databases">
        <authorList>
            <person name="Cucini C."/>
            <person name="Frati F."/>
        </authorList>
    </citation>
    <scope>NUCLEOTIDE SEQUENCE [LARGE SCALE GENOMIC DNA]</scope>
</reference>
<evidence type="ECO:0000256" key="7">
    <source>
        <dbReference type="SAM" id="Phobius"/>
    </source>
</evidence>
<dbReference type="InterPro" id="IPR013098">
    <property type="entry name" value="Ig_I-set"/>
</dbReference>
<comment type="caution">
    <text evidence="9">The sequence shown here is derived from an EMBL/GenBank/DDBJ whole genome shotgun (WGS) entry which is preliminary data.</text>
</comment>
<sequence length="715" mass="79194">MTVFVVRQNRNRKAGADKTTMKSRNMWDTVSLQSGDSGGVREEDVSRSCRSKLTADCVSESSPCSRITNSNFTEDRLMGSIGNNAASCRSNDDTENMWEDISCGNSSSSISKGGSSRSSCSRSSRRSSRRLDKFRQTSTSTTTTYSSSSSSYSSPSVSVLVKVLFWVLVFNYHLSVFEACPLVCICKWKGGKQTVECKNQALETLPDSIDPETQVLDISGNKLGFLPQDAFRRAGLLNLQRIHVRNSRLTQIDRGAFNELKNLVEIDLGDNLLNEVPSEALRATPFLRDLNLAGNPIQRIPKGGFEYVPQLVKLDLSRCQLVEIDPQAFAHLKLLESLKISSNRLTTLNNNTVKSLAQLHAVELHDNPWECDCRLRDLKLWIENENVPHPVSPSCRSPPRLAEQKFSDLAVTEFACPPRILDASQATPRQVKITEGDNATFQCVIESIPSPTVLWYWYGRPIANNTLRKYIIFERGNASVLVLTNAMKRDEGDFFCVAENAAGSAEANFTLEILPQPTLQNILDTTQILVIILAIVAILLVSLAVGIFLFLRQRRNRSAKPPEILATSTPVKPPRLNYEINPGSLVANGFKTKGDSTTDNPDLILETNTNGTYQEPTVEDQSSNSELNWEQQSYRNMGYSSEYPPDYGLPIIHENSVYSDSSYYNVNVTPGLNGSATAVMSGVWNKNKVGARITAPSSRDSPDEGYQEGYCGTDV</sequence>
<keyword evidence="4" id="KW-1015">Disulfide bond</keyword>
<evidence type="ECO:0000256" key="1">
    <source>
        <dbReference type="ARBA" id="ARBA00022614"/>
    </source>
</evidence>
<dbReference type="InterPro" id="IPR036179">
    <property type="entry name" value="Ig-like_dom_sf"/>
</dbReference>
<keyword evidence="1" id="KW-0433">Leucine-rich repeat</keyword>
<feature type="compositionally biased region" description="Low complexity" evidence="6">
    <location>
        <begin position="104"/>
        <end position="122"/>
    </location>
</feature>
<gene>
    <name evidence="9" type="ORF">ODALV1_LOCUS4229</name>
</gene>
<feature type="domain" description="Ig-like" evidence="8">
    <location>
        <begin position="418"/>
        <end position="512"/>
    </location>
</feature>
<evidence type="ECO:0000256" key="4">
    <source>
        <dbReference type="ARBA" id="ARBA00023157"/>
    </source>
</evidence>
<dbReference type="Pfam" id="PF07679">
    <property type="entry name" value="I-set"/>
    <property type="match status" value="1"/>
</dbReference>
<dbReference type="SMART" id="SM00369">
    <property type="entry name" value="LRR_TYP"/>
    <property type="match status" value="6"/>
</dbReference>
<dbReference type="InterPro" id="IPR001611">
    <property type="entry name" value="Leu-rich_rpt"/>
</dbReference>
<evidence type="ECO:0000256" key="5">
    <source>
        <dbReference type="ARBA" id="ARBA00023180"/>
    </source>
</evidence>
<dbReference type="SMART" id="SM00408">
    <property type="entry name" value="IGc2"/>
    <property type="match status" value="1"/>
</dbReference>
<accession>A0ABP1PVA6</accession>
<dbReference type="Gene3D" id="3.80.10.10">
    <property type="entry name" value="Ribonuclease Inhibitor"/>
    <property type="match status" value="2"/>
</dbReference>
<keyword evidence="7" id="KW-0812">Transmembrane</keyword>
<keyword evidence="2" id="KW-0732">Signal</keyword>
<dbReference type="InterPro" id="IPR000483">
    <property type="entry name" value="Cys-rich_flank_reg_C"/>
</dbReference>
<evidence type="ECO:0000313" key="9">
    <source>
        <dbReference type="EMBL" id="CAL8078938.1"/>
    </source>
</evidence>
<keyword evidence="7" id="KW-0472">Membrane</keyword>
<dbReference type="SMART" id="SM00409">
    <property type="entry name" value="IG"/>
    <property type="match status" value="1"/>
</dbReference>
<keyword evidence="5" id="KW-0325">Glycoprotein</keyword>
<dbReference type="PANTHER" id="PTHR24366:SF136">
    <property type="entry name" value="KEKKON 1, ISOFORM B"/>
    <property type="match status" value="1"/>
</dbReference>
<feature type="transmembrane region" description="Helical" evidence="7">
    <location>
        <begin position="528"/>
        <end position="551"/>
    </location>
</feature>
<dbReference type="Pfam" id="PF13855">
    <property type="entry name" value="LRR_8"/>
    <property type="match status" value="2"/>
</dbReference>
<dbReference type="InterPro" id="IPR003591">
    <property type="entry name" value="Leu-rich_rpt_typical-subtyp"/>
</dbReference>
<name>A0ABP1PVA6_9HEXA</name>
<evidence type="ECO:0000313" key="10">
    <source>
        <dbReference type="Proteomes" id="UP001642540"/>
    </source>
</evidence>
<feature type="region of interest" description="Disordered" evidence="6">
    <location>
        <begin position="693"/>
        <end position="715"/>
    </location>
</feature>
<dbReference type="InterPro" id="IPR003598">
    <property type="entry name" value="Ig_sub2"/>
</dbReference>
<dbReference type="SMART" id="SM00082">
    <property type="entry name" value="LRRCT"/>
    <property type="match status" value="1"/>
</dbReference>
<dbReference type="PROSITE" id="PS50835">
    <property type="entry name" value="IG_LIKE"/>
    <property type="match status" value="1"/>
</dbReference>
<organism evidence="9 10">
    <name type="scientific">Orchesella dallaii</name>
    <dbReference type="NCBI Taxonomy" id="48710"/>
    <lineage>
        <taxon>Eukaryota</taxon>
        <taxon>Metazoa</taxon>
        <taxon>Ecdysozoa</taxon>
        <taxon>Arthropoda</taxon>
        <taxon>Hexapoda</taxon>
        <taxon>Collembola</taxon>
        <taxon>Entomobryomorpha</taxon>
        <taxon>Entomobryoidea</taxon>
        <taxon>Orchesellidae</taxon>
        <taxon>Orchesellinae</taxon>
        <taxon>Orchesella</taxon>
    </lineage>
</organism>
<evidence type="ECO:0000259" key="8">
    <source>
        <dbReference type="PROSITE" id="PS50835"/>
    </source>
</evidence>
<dbReference type="InterPro" id="IPR003599">
    <property type="entry name" value="Ig_sub"/>
</dbReference>
<dbReference type="InterPro" id="IPR032675">
    <property type="entry name" value="LRR_dom_sf"/>
</dbReference>
<dbReference type="SUPFAM" id="SSF48726">
    <property type="entry name" value="Immunoglobulin"/>
    <property type="match status" value="1"/>
</dbReference>
<dbReference type="SUPFAM" id="SSF52058">
    <property type="entry name" value="L domain-like"/>
    <property type="match status" value="1"/>
</dbReference>
<feature type="region of interest" description="Disordered" evidence="6">
    <location>
        <begin position="104"/>
        <end position="154"/>
    </location>
</feature>
<dbReference type="Gene3D" id="2.60.40.10">
    <property type="entry name" value="Immunoglobulins"/>
    <property type="match status" value="1"/>
</dbReference>
<dbReference type="Proteomes" id="UP001642540">
    <property type="component" value="Unassembled WGS sequence"/>
</dbReference>
<evidence type="ECO:0000256" key="3">
    <source>
        <dbReference type="ARBA" id="ARBA00022737"/>
    </source>
</evidence>
<dbReference type="PANTHER" id="PTHR24366">
    <property type="entry name" value="IG(IMMUNOGLOBULIN) AND LRR(LEUCINE RICH REPEAT) DOMAINS"/>
    <property type="match status" value="1"/>
</dbReference>
<dbReference type="InterPro" id="IPR013783">
    <property type="entry name" value="Ig-like_fold"/>
</dbReference>
<keyword evidence="10" id="KW-1185">Reference proteome</keyword>
<dbReference type="InterPro" id="IPR007110">
    <property type="entry name" value="Ig-like_dom"/>
</dbReference>
<evidence type="ECO:0000256" key="6">
    <source>
        <dbReference type="SAM" id="MobiDB-lite"/>
    </source>
</evidence>
<proteinExistence type="predicted"/>
<dbReference type="EMBL" id="CAXLJM020000013">
    <property type="protein sequence ID" value="CAL8078938.1"/>
    <property type="molecule type" value="Genomic_DNA"/>
</dbReference>
<keyword evidence="3" id="KW-0677">Repeat</keyword>
<feature type="compositionally biased region" description="Low complexity" evidence="6">
    <location>
        <begin position="137"/>
        <end position="154"/>
    </location>
</feature>
<keyword evidence="7" id="KW-1133">Transmembrane helix</keyword>
<evidence type="ECO:0000256" key="2">
    <source>
        <dbReference type="ARBA" id="ARBA00022729"/>
    </source>
</evidence>